<dbReference type="EC" id="2.7.6.2" evidence="5"/>
<dbReference type="Proteomes" id="UP000036938">
    <property type="component" value="Unassembled WGS sequence"/>
</dbReference>
<evidence type="ECO:0000256" key="4">
    <source>
        <dbReference type="ARBA" id="ARBA00022840"/>
    </source>
</evidence>
<dbReference type="RefSeq" id="WP_050531834.1">
    <property type="nucleotide sequence ID" value="NZ_AQQZ01000007.1"/>
</dbReference>
<dbReference type="PANTHER" id="PTHR41299:SF1">
    <property type="entry name" value="THIAMINE PYROPHOSPHOKINASE"/>
    <property type="match status" value="1"/>
</dbReference>
<comment type="caution">
    <text evidence="7">The sequence shown here is derived from an EMBL/GenBank/DDBJ whole genome shotgun (WGS) entry which is preliminary data.</text>
</comment>
<gene>
    <name evidence="7" type="ORF">ATO11_15605</name>
</gene>
<dbReference type="EMBL" id="AQQZ01000007">
    <property type="protein sequence ID" value="KNG92881.1"/>
    <property type="molecule type" value="Genomic_DNA"/>
</dbReference>
<keyword evidence="2" id="KW-0547">Nucleotide-binding</keyword>
<dbReference type="OrthoDB" id="7057856at2"/>
<keyword evidence="8" id="KW-1185">Reference proteome</keyword>
<dbReference type="InterPro" id="IPR036759">
    <property type="entry name" value="TPK_catalytic_sf"/>
</dbReference>
<dbReference type="NCBIfam" id="TIGR01378">
    <property type="entry name" value="thi_PPkinase"/>
    <property type="match status" value="1"/>
</dbReference>
<dbReference type="InterPro" id="IPR006282">
    <property type="entry name" value="Thi_PPkinase"/>
</dbReference>
<keyword evidence="4" id="KW-0067">ATP-binding</keyword>
<evidence type="ECO:0000313" key="7">
    <source>
        <dbReference type="EMBL" id="KNG92881.1"/>
    </source>
</evidence>
<dbReference type="Pfam" id="PF04263">
    <property type="entry name" value="TPK_catalytic"/>
    <property type="match status" value="1"/>
</dbReference>
<reference evidence="7 8" key="1">
    <citation type="journal article" date="2015" name="Int. J. Syst. Evol. Microbiol.">
        <title>Aestuariivita atlantica sp. nov., isolated from deep sea sediment of the Atlantic Ocean.</title>
        <authorList>
            <person name="Li G."/>
            <person name="Lai Q."/>
            <person name="Du Y."/>
            <person name="Liu X."/>
            <person name="Sun F."/>
            <person name="Shao Z."/>
        </authorList>
    </citation>
    <scope>NUCLEOTIDE SEQUENCE [LARGE SCALE GENOMIC DNA]</scope>
    <source>
        <strain evidence="7 8">22II-S11-z3</strain>
    </source>
</reference>
<sequence length="219" mass="22990">MSEELVHTDAPVLLVGAGKAKARDIHALRDRAGLVVAADGGALTLDRLGIVPDRVIGDMDSLPEGLRARLDPGRVHEIAEQDSTDFEKCLSRINAPLVLAAGFLGRRMDHSLAALSGLVRHAATPCVLVGARDVIAHVPDRLTLDVDAGTRVSLYPLAEVRGRGTGLHWPIDGLTLSPMGRIGTSNRATGPVTLEMEGAGCLVLLPRSCLDALVRGLAG</sequence>
<keyword evidence="1" id="KW-0808">Transferase</keyword>
<dbReference type="GO" id="GO:0005524">
    <property type="term" value="F:ATP binding"/>
    <property type="evidence" value="ECO:0007669"/>
    <property type="project" value="UniProtKB-KW"/>
</dbReference>
<dbReference type="GO" id="GO:0004788">
    <property type="term" value="F:thiamine diphosphokinase activity"/>
    <property type="evidence" value="ECO:0007669"/>
    <property type="project" value="UniProtKB-UniRule"/>
</dbReference>
<dbReference type="SUPFAM" id="SSF63862">
    <property type="entry name" value="Thiamin pyrophosphokinase, substrate-binding domain"/>
    <property type="match status" value="1"/>
</dbReference>
<evidence type="ECO:0000256" key="1">
    <source>
        <dbReference type="ARBA" id="ARBA00022679"/>
    </source>
</evidence>
<dbReference type="Gene3D" id="3.40.50.10240">
    <property type="entry name" value="Thiamin pyrophosphokinase, catalytic domain"/>
    <property type="match status" value="1"/>
</dbReference>
<name>A0A0L1JM97_9RHOB</name>
<dbReference type="GO" id="GO:0009229">
    <property type="term" value="P:thiamine diphosphate biosynthetic process"/>
    <property type="evidence" value="ECO:0007669"/>
    <property type="project" value="InterPro"/>
</dbReference>
<accession>A0A0L1JM97</accession>
<dbReference type="InterPro" id="IPR053149">
    <property type="entry name" value="TPK"/>
</dbReference>
<dbReference type="AlphaFoldDB" id="A0A0L1JM97"/>
<evidence type="ECO:0000256" key="2">
    <source>
        <dbReference type="ARBA" id="ARBA00022741"/>
    </source>
</evidence>
<dbReference type="GO" id="GO:0016301">
    <property type="term" value="F:kinase activity"/>
    <property type="evidence" value="ECO:0007669"/>
    <property type="project" value="UniProtKB-KW"/>
</dbReference>
<protein>
    <recommendedName>
        <fullName evidence="5">Thiamine diphosphokinase</fullName>
        <ecNumber evidence="5">2.7.6.2</ecNumber>
    </recommendedName>
</protein>
<evidence type="ECO:0000313" key="8">
    <source>
        <dbReference type="Proteomes" id="UP000036938"/>
    </source>
</evidence>
<dbReference type="InterPro" id="IPR036371">
    <property type="entry name" value="TPK_B1-bd_sf"/>
</dbReference>
<dbReference type="InterPro" id="IPR007371">
    <property type="entry name" value="TPK_catalytic"/>
</dbReference>
<evidence type="ECO:0000256" key="5">
    <source>
        <dbReference type="NCBIfam" id="TIGR01378"/>
    </source>
</evidence>
<dbReference type="PATRIC" id="fig|1317121.7.peg.3845"/>
<dbReference type="STRING" id="1317121.ATO11_15605"/>
<keyword evidence="3" id="KW-0418">Kinase</keyword>
<evidence type="ECO:0000259" key="6">
    <source>
        <dbReference type="Pfam" id="PF04263"/>
    </source>
</evidence>
<dbReference type="PANTHER" id="PTHR41299">
    <property type="entry name" value="THIAMINE PYROPHOSPHOKINASE"/>
    <property type="match status" value="1"/>
</dbReference>
<feature type="domain" description="Thiamin pyrophosphokinase catalytic" evidence="6">
    <location>
        <begin position="28"/>
        <end position="122"/>
    </location>
</feature>
<proteinExistence type="predicted"/>
<dbReference type="CDD" id="cd07995">
    <property type="entry name" value="TPK"/>
    <property type="match status" value="1"/>
</dbReference>
<evidence type="ECO:0000256" key="3">
    <source>
        <dbReference type="ARBA" id="ARBA00022777"/>
    </source>
</evidence>
<organism evidence="7 8">
    <name type="scientific">Pseudaestuariivita atlantica</name>
    <dbReference type="NCBI Taxonomy" id="1317121"/>
    <lineage>
        <taxon>Bacteria</taxon>
        <taxon>Pseudomonadati</taxon>
        <taxon>Pseudomonadota</taxon>
        <taxon>Alphaproteobacteria</taxon>
        <taxon>Rhodobacterales</taxon>
        <taxon>Paracoccaceae</taxon>
        <taxon>Pseudaestuariivita</taxon>
    </lineage>
</organism>
<dbReference type="GO" id="GO:0006772">
    <property type="term" value="P:thiamine metabolic process"/>
    <property type="evidence" value="ECO:0007669"/>
    <property type="project" value="UniProtKB-UniRule"/>
</dbReference>
<dbReference type="SUPFAM" id="SSF63999">
    <property type="entry name" value="Thiamin pyrophosphokinase, catalytic domain"/>
    <property type="match status" value="1"/>
</dbReference>